<feature type="region of interest" description="Disordered" evidence="1">
    <location>
        <begin position="47"/>
        <end position="86"/>
    </location>
</feature>
<evidence type="ECO:0000256" key="1">
    <source>
        <dbReference type="SAM" id="MobiDB-lite"/>
    </source>
</evidence>
<dbReference type="WBParaSite" id="ASIM_0001841001-mRNA-1">
    <property type="protein sequence ID" value="ASIM_0001841001-mRNA-1"/>
    <property type="gene ID" value="ASIM_0001841001"/>
</dbReference>
<accession>A0A0M3KBR3</accession>
<reference evidence="2 3" key="2">
    <citation type="submission" date="2018-11" db="EMBL/GenBank/DDBJ databases">
        <authorList>
            <consortium name="Pathogen Informatics"/>
        </authorList>
    </citation>
    <scope>NUCLEOTIDE SEQUENCE [LARGE SCALE GENOMIC DNA]</scope>
</reference>
<keyword evidence="3" id="KW-1185">Reference proteome</keyword>
<evidence type="ECO:0000313" key="2">
    <source>
        <dbReference type="EMBL" id="VDK61550.1"/>
    </source>
</evidence>
<protein>
    <submittedName>
        <fullName evidence="4">Transposase</fullName>
    </submittedName>
</protein>
<evidence type="ECO:0000313" key="3">
    <source>
        <dbReference type="Proteomes" id="UP000267096"/>
    </source>
</evidence>
<dbReference type="EMBL" id="UYRR01034611">
    <property type="protein sequence ID" value="VDK61550.1"/>
    <property type="molecule type" value="Genomic_DNA"/>
</dbReference>
<organism evidence="4">
    <name type="scientific">Anisakis simplex</name>
    <name type="common">Herring worm</name>
    <dbReference type="NCBI Taxonomy" id="6269"/>
    <lineage>
        <taxon>Eukaryota</taxon>
        <taxon>Metazoa</taxon>
        <taxon>Ecdysozoa</taxon>
        <taxon>Nematoda</taxon>
        <taxon>Chromadorea</taxon>
        <taxon>Rhabditida</taxon>
        <taxon>Spirurina</taxon>
        <taxon>Ascaridomorpha</taxon>
        <taxon>Ascaridoidea</taxon>
        <taxon>Anisakidae</taxon>
        <taxon>Anisakis</taxon>
        <taxon>Anisakis simplex complex</taxon>
    </lineage>
</organism>
<dbReference type="Proteomes" id="UP000267096">
    <property type="component" value="Unassembled WGS sequence"/>
</dbReference>
<dbReference type="AlphaFoldDB" id="A0A0M3KBR3"/>
<name>A0A0M3KBR3_ANISI</name>
<proteinExistence type="predicted"/>
<evidence type="ECO:0000313" key="4">
    <source>
        <dbReference type="WBParaSite" id="ASIM_0001841001-mRNA-1"/>
    </source>
</evidence>
<reference evidence="4" key="1">
    <citation type="submission" date="2017-02" db="UniProtKB">
        <authorList>
            <consortium name="WormBaseParasite"/>
        </authorList>
    </citation>
    <scope>IDENTIFICATION</scope>
</reference>
<gene>
    <name evidence="2" type="ORF">ASIM_LOCUS17813</name>
</gene>
<sequence>MVNCSGTVAIATKSTETGIACELVNPQWLQAVPERWTGDEYEKVKESLQRRVSTKAQPTKPARCRRSSPKGKSPMAKRLNRARRKR</sequence>